<proteinExistence type="predicted"/>
<organism evidence="4">
    <name type="scientific">Echinostoma caproni</name>
    <dbReference type="NCBI Taxonomy" id="27848"/>
    <lineage>
        <taxon>Eukaryota</taxon>
        <taxon>Metazoa</taxon>
        <taxon>Spiralia</taxon>
        <taxon>Lophotrochozoa</taxon>
        <taxon>Platyhelminthes</taxon>
        <taxon>Trematoda</taxon>
        <taxon>Digenea</taxon>
        <taxon>Plagiorchiida</taxon>
        <taxon>Echinostomata</taxon>
        <taxon>Echinostomatoidea</taxon>
        <taxon>Echinostomatidae</taxon>
        <taxon>Echinostoma</taxon>
    </lineage>
</organism>
<keyword evidence="1" id="KW-1133">Transmembrane helix</keyword>
<evidence type="ECO:0000313" key="4">
    <source>
        <dbReference type="WBParaSite" id="ECPE_0000398901-mRNA-1"/>
    </source>
</evidence>
<dbReference type="AlphaFoldDB" id="A0A183AAJ7"/>
<dbReference type="Proteomes" id="UP000272942">
    <property type="component" value="Unassembled WGS sequence"/>
</dbReference>
<keyword evidence="3" id="KW-1185">Reference proteome</keyword>
<protein>
    <submittedName>
        <fullName evidence="2 4">Uncharacterized protein</fullName>
    </submittedName>
</protein>
<evidence type="ECO:0000313" key="2">
    <source>
        <dbReference type="EMBL" id="VDP71233.1"/>
    </source>
</evidence>
<evidence type="ECO:0000256" key="1">
    <source>
        <dbReference type="SAM" id="Phobius"/>
    </source>
</evidence>
<keyword evidence="1" id="KW-0812">Transmembrane</keyword>
<accession>A0A183AAJ7</accession>
<evidence type="ECO:0000313" key="3">
    <source>
        <dbReference type="Proteomes" id="UP000272942"/>
    </source>
</evidence>
<name>A0A183AAJ7_9TREM</name>
<gene>
    <name evidence="2" type="ORF">ECPE_LOCUS3982</name>
</gene>
<dbReference type="EMBL" id="UZAN01040874">
    <property type="protein sequence ID" value="VDP71233.1"/>
    <property type="molecule type" value="Genomic_DNA"/>
</dbReference>
<reference evidence="4" key="1">
    <citation type="submission" date="2016-06" db="UniProtKB">
        <authorList>
            <consortium name="WormBaseParasite"/>
        </authorList>
    </citation>
    <scope>IDENTIFICATION</scope>
</reference>
<feature type="transmembrane region" description="Helical" evidence="1">
    <location>
        <begin position="137"/>
        <end position="157"/>
    </location>
</feature>
<keyword evidence="1" id="KW-0472">Membrane</keyword>
<reference evidence="2 3" key="2">
    <citation type="submission" date="2018-11" db="EMBL/GenBank/DDBJ databases">
        <authorList>
            <consortium name="Pathogen Informatics"/>
        </authorList>
    </citation>
    <scope>NUCLEOTIDE SEQUENCE [LARGE SCALE GENOMIC DNA]</scope>
    <source>
        <strain evidence="2 3">Egypt</strain>
    </source>
</reference>
<dbReference type="WBParaSite" id="ECPE_0000398901-mRNA-1">
    <property type="protein sequence ID" value="ECPE_0000398901-mRNA-1"/>
    <property type="gene ID" value="ECPE_0000398901"/>
</dbReference>
<sequence length="158" mass="18424">MRPRLSRAHGCFASSSRSRNCRDLLPQLHHAMRVLDATYRRNLLHRLHLQAAVRQLRNSTIPKPDIRNKLIRSLYRFIGQRCATMYNHSRHIRARRKWRQSTNLFGLTNEISVQLRAKNSCLSDEISGEYSDCAGLFFFKSGLAQIIIVTLVMFWGIK</sequence>